<dbReference type="Pfam" id="PF09994">
    <property type="entry name" value="T6SS_Tle1-like_cat"/>
    <property type="match status" value="1"/>
</dbReference>
<reference evidence="2 3" key="1">
    <citation type="submission" date="2015-02" db="EMBL/GenBank/DDBJ databases">
        <title>Genome sequene of Rhodovulum sulfidophilum DSM 2351.</title>
        <authorList>
            <person name="Nagao N."/>
        </authorList>
    </citation>
    <scope>NUCLEOTIDE SEQUENCE [LARGE SCALE GENOMIC DNA]</scope>
    <source>
        <strain evidence="2 3">DSM 2351</strain>
    </source>
</reference>
<dbReference type="AlphaFoldDB" id="A0A0D6B7W6"/>
<evidence type="ECO:0000259" key="1">
    <source>
        <dbReference type="Pfam" id="PF09994"/>
    </source>
</evidence>
<dbReference type="Proteomes" id="UP000064912">
    <property type="component" value="Chromosome"/>
</dbReference>
<proteinExistence type="predicted"/>
<gene>
    <name evidence="2" type="ORF">NHU_03728</name>
</gene>
<dbReference type="PANTHER" id="PTHR33840">
    <property type="match status" value="1"/>
</dbReference>
<organism evidence="2 3">
    <name type="scientific">Rhodovulum sulfidophilum</name>
    <name type="common">Rhodobacter sulfidophilus</name>
    <dbReference type="NCBI Taxonomy" id="35806"/>
    <lineage>
        <taxon>Bacteria</taxon>
        <taxon>Pseudomonadati</taxon>
        <taxon>Pseudomonadota</taxon>
        <taxon>Alphaproteobacteria</taxon>
        <taxon>Rhodobacterales</taxon>
        <taxon>Paracoccaceae</taxon>
        <taxon>Rhodovulum</taxon>
    </lineage>
</organism>
<dbReference type="InterPro" id="IPR018712">
    <property type="entry name" value="Tle1-like_cat"/>
</dbReference>
<evidence type="ECO:0000313" key="3">
    <source>
        <dbReference type="Proteomes" id="UP000064912"/>
    </source>
</evidence>
<evidence type="ECO:0000313" key="2">
    <source>
        <dbReference type="EMBL" id="BAQ70854.1"/>
    </source>
</evidence>
<sequence length="475" mass="52060">MGLMDIDTAASAAAAAAAGKAPDGETGNLVQSCPKTTLEIGVFFDGTLNNRFNVLAANRADGSYRNALSNPALLYDLYKRGTKYDEPNACGGAARSFWSVYVEGPGSTRGDEDDMAGYAFGQGRKSGVEARVLSGFRQVLRQIGLMGGPPALEKVVIDVFGFSRGAAAARHFVNSIRAGRAVYDPLGFGDYVETLPRGLAVELRFVGIFDTVAAIGTAADDDNDPLNIYLRRDQVTHRIYHLTAGDEYRRNFRLNRNLPGGGDSFELPGAHSDVGGGYRDPGDLAPLESTRRQMFYSREEAEAARNAELPDDLAELRQVFIREGWISPDETEGGVVRDLSPIEESVVVVRYGFETFTRHLFSYDERIVLDRPWVQLGLSRIALHMMHEAAAEHVDGALLDLPTKNEYYSIPEALRPYEARIRSGSLTGQERAFVLRNFGHVSMRGGDLLNADRLGHAPEDDHVRVEYPNRPGLAV</sequence>
<feature type="domain" description="T6SS Phospholipase effector Tle1-like catalytic" evidence="1">
    <location>
        <begin position="200"/>
        <end position="282"/>
    </location>
</feature>
<dbReference type="PANTHER" id="PTHR33840:SF1">
    <property type="entry name" value="TLE1 PHOSPHOLIPASE DOMAIN-CONTAINING PROTEIN"/>
    <property type="match status" value="1"/>
</dbReference>
<dbReference type="KEGG" id="rsu:NHU_03728"/>
<dbReference type="EMBL" id="AP014800">
    <property type="protein sequence ID" value="BAQ70854.1"/>
    <property type="molecule type" value="Genomic_DNA"/>
</dbReference>
<accession>A0A0D6B7W6</accession>
<dbReference type="PATRIC" id="fig|35806.4.peg.3822"/>
<name>A0A0D6B7W6_RHOSU</name>
<protein>
    <submittedName>
        <fullName evidence="2">Rhs element Vgr protein</fullName>
    </submittedName>
</protein>